<dbReference type="Pfam" id="PF00651">
    <property type="entry name" value="BTB"/>
    <property type="match status" value="1"/>
</dbReference>
<proteinExistence type="predicted"/>
<dbReference type="InterPro" id="IPR000210">
    <property type="entry name" value="BTB/POZ_dom"/>
</dbReference>
<keyword evidence="2" id="KW-1185">Reference proteome</keyword>
<dbReference type="WBParaSite" id="Hba_13253">
    <property type="protein sequence ID" value="Hba_13253"/>
    <property type="gene ID" value="Hba_13253"/>
</dbReference>
<dbReference type="SMART" id="SM00225">
    <property type="entry name" value="BTB"/>
    <property type="match status" value="1"/>
</dbReference>
<organism evidence="2 3">
    <name type="scientific">Heterorhabditis bacteriophora</name>
    <name type="common">Entomopathogenic nematode worm</name>
    <dbReference type="NCBI Taxonomy" id="37862"/>
    <lineage>
        <taxon>Eukaryota</taxon>
        <taxon>Metazoa</taxon>
        <taxon>Ecdysozoa</taxon>
        <taxon>Nematoda</taxon>
        <taxon>Chromadorea</taxon>
        <taxon>Rhabditida</taxon>
        <taxon>Rhabditina</taxon>
        <taxon>Rhabditomorpha</taxon>
        <taxon>Strongyloidea</taxon>
        <taxon>Heterorhabditidae</taxon>
        <taxon>Heterorhabditis</taxon>
    </lineage>
</organism>
<evidence type="ECO:0000313" key="3">
    <source>
        <dbReference type="WBParaSite" id="Hba_13253"/>
    </source>
</evidence>
<accession>A0A1I7X6K9</accession>
<dbReference type="Proteomes" id="UP000095283">
    <property type="component" value="Unplaced"/>
</dbReference>
<feature type="domain" description="BTB" evidence="1">
    <location>
        <begin position="22"/>
        <end position="117"/>
    </location>
</feature>
<dbReference type="AlphaFoldDB" id="A0A1I7X6K9"/>
<reference evidence="3" key="1">
    <citation type="submission" date="2016-11" db="UniProtKB">
        <authorList>
            <consortium name="WormBaseParasite"/>
        </authorList>
    </citation>
    <scope>IDENTIFICATION</scope>
</reference>
<sequence>MNEDIIVSKSRHDDFSSPTPMRNLEIIVEDQHFFVNAGWLGELSPFFAKYCFHEKNNSLIIDDIKSSEMLEFFRCIFYCPMRKTLTVSNVSLVLRVASRFEMRPVVARCEQFVERTAPTLDRDRLFQVTCAVSNCDPNSSTISVLVDRLADIKDEDLSGMEFSKMPGHVVAEVYTQKFRKRKRQKWCCLIGWLNGFYSIISRNS</sequence>
<dbReference type="PANTHER" id="PTHR47022">
    <property type="entry name" value="BTB AND MATH DOMAIN-CONTAINING PROTEIN 36-RELATED"/>
    <property type="match status" value="1"/>
</dbReference>
<dbReference type="SUPFAM" id="SSF54695">
    <property type="entry name" value="POZ domain"/>
    <property type="match status" value="1"/>
</dbReference>
<name>A0A1I7X6K9_HETBA</name>
<dbReference type="Gene3D" id="3.30.710.10">
    <property type="entry name" value="Potassium Channel Kv1.1, Chain A"/>
    <property type="match status" value="1"/>
</dbReference>
<dbReference type="InterPro" id="IPR011333">
    <property type="entry name" value="SKP1/BTB/POZ_sf"/>
</dbReference>
<evidence type="ECO:0000259" key="1">
    <source>
        <dbReference type="SMART" id="SM00225"/>
    </source>
</evidence>
<protein>
    <submittedName>
        <fullName evidence="3">BTB domain-containing protein</fullName>
    </submittedName>
</protein>
<evidence type="ECO:0000313" key="2">
    <source>
        <dbReference type="Proteomes" id="UP000095283"/>
    </source>
</evidence>
<dbReference type="PANTHER" id="PTHR47022:SF2">
    <property type="entry name" value="BTB DOMAIN-CONTAINING PROTEIN"/>
    <property type="match status" value="1"/>
</dbReference>